<feature type="compositionally biased region" description="Polar residues" evidence="3">
    <location>
        <begin position="2641"/>
        <end position="2661"/>
    </location>
</feature>
<dbReference type="SUPFAM" id="SSF50729">
    <property type="entry name" value="PH domain-like"/>
    <property type="match status" value="1"/>
</dbReference>
<feature type="compositionally biased region" description="Polar residues" evidence="3">
    <location>
        <begin position="1721"/>
        <end position="1730"/>
    </location>
</feature>
<feature type="compositionally biased region" description="Polar residues" evidence="3">
    <location>
        <begin position="263"/>
        <end position="274"/>
    </location>
</feature>
<feature type="domain" description="DH" evidence="4">
    <location>
        <begin position="2111"/>
        <end position="2299"/>
    </location>
</feature>
<feature type="region of interest" description="Disordered" evidence="3">
    <location>
        <begin position="453"/>
        <end position="508"/>
    </location>
</feature>
<feature type="compositionally biased region" description="Polar residues" evidence="3">
    <location>
        <begin position="125"/>
        <end position="152"/>
    </location>
</feature>
<feature type="compositionally biased region" description="Polar residues" evidence="3">
    <location>
        <begin position="2682"/>
        <end position="2712"/>
    </location>
</feature>
<dbReference type="Pfam" id="PF19057">
    <property type="entry name" value="PH_19"/>
    <property type="match status" value="1"/>
</dbReference>
<feature type="region of interest" description="Disordered" evidence="3">
    <location>
        <begin position="408"/>
        <end position="429"/>
    </location>
</feature>
<evidence type="ECO:0000313" key="5">
    <source>
        <dbReference type="EnsemblMetazoa" id="AFUN019834-PA"/>
    </source>
</evidence>
<feature type="compositionally biased region" description="Basic and acidic residues" evidence="3">
    <location>
        <begin position="1171"/>
        <end position="1180"/>
    </location>
</feature>
<feature type="compositionally biased region" description="Polar residues" evidence="3">
    <location>
        <begin position="1006"/>
        <end position="1018"/>
    </location>
</feature>
<dbReference type="SUPFAM" id="SSF48065">
    <property type="entry name" value="DBL homology domain (DH-domain)"/>
    <property type="match status" value="1"/>
</dbReference>
<dbReference type="EnsemblMetazoa" id="AFUN019834-RA">
    <property type="protein sequence ID" value="AFUN019834-PA"/>
    <property type="gene ID" value="AFUN019834"/>
</dbReference>
<feature type="compositionally biased region" description="Basic and acidic residues" evidence="3">
    <location>
        <begin position="2028"/>
        <end position="2038"/>
    </location>
</feature>
<protein>
    <submittedName>
        <fullName evidence="5">DH domain-containing protein</fullName>
    </submittedName>
</protein>
<name>A0A4Y0BH68_ANOFN</name>
<feature type="compositionally biased region" description="Basic and acidic residues" evidence="3">
    <location>
        <begin position="1989"/>
        <end position="2017"/>
    </location>
</feature>
<keyword evidence="1" id="KW-0344">Guanine-nucleotide releasing factor</keyword>
<dbReference type="Gene3D" id="1.20.900.10">
    <property type="entry name" value="Dbl homology (DH) domain"/>
    <property type="match status" value="1"/>
</dbReference>
<feature type="compositionally biased region" description="Polar residues" evidence="3">
    <location>
        <begin position="2621"/>
        <end position="2633"/>
    </location>
</feature>
<feature type="compositionally biased region" description="Basic and acidic residues" evidence="3">
    <location>
        <begin position="1831"/>
        <end position="1841"/>
    </location>
</feature>
<dbReference type="InterPro" id="IPR011047">
    <property type="entry name" value="Quinoprotein_ADH-like_sf"/>
</dbReference>
<feature type="region of interest" description="Disordered" evidence="3">
    <location>
        <begin position="122"/>
        <end position="250"/>
    </location>
</feature>
<sequence>MTSKPQPDKLGRNMKALPSAMWNRAIPENDYIQLGTLRYGVRLSNTGLLDGGKPDHVTDLNEGNSRASVNSYEIANGDNSVHSVGGTSSISSNGENPNCCCIGTGGVEMPWTNSSYGRTKLPVPSSLTKNRKSSPFASTSVGSPGAEGQQQLPRYPMLAPGRTNNNGTHFSQLAQSHDHGSDGYTGGAELLVDSSYRNGVTNNNGSSSRGDSDHSNFSNINNANGRHNSQDHQKLFASAQQQQQESSSPRCSTVVCCYSNSFGSGSKKQNNGEQRLQEKQHQQHPEKREHSESSGSSVGYQNARSYRKQQRNERSIGYSSTALDRHDGAEYLATNGPDSTASGTSVRNEFDDANDTDVDDDLSALVIVGANGELFSTADDRGGSVISSGGDYRNGDDLNLNSKNALRQQQHLGPQQQSWPVQGQGGRKDVNINNFEKKKISSELHGAGGLNLTRSISARSGDGVGGGRNNIRKKHSSSTGGGTDLCTDDLSSTSSLSPRPVSPSAQQPAYGCILTHPASEDSVTGSPHPLQAHPPPIATPFAQRRRILQPPSSLPVVKSYSFHRVPSDAIGYCSPTLSSRSPVGVGIGDSNQLFDGPLPNSPGRNRSFRSANHARRLHYGQLDDSFRAEKQNGFVRDEIGGEALYFRPNVTRKSSLPVLSSNSSNYSTTTAGNIRNHKCSDALNEIRLQSLNKYCNKLLGGTAHTATAPYRVSGVPSGPLTGIDANLPTTVIGGTHGRTQQRPIDELEDLSFIDSSDLSSAGDDINTALVCTEQDDYGQYGRECSRTQRKPYPSIITGTAVRHPITPAVEGGEGAAGTLPAVDSGKTLASTTAVPCTVSGGAFVTASAANRNNYIDSSSDELFGVCSGVGHLTLTCDGAEPHRRNSDEQWPSQRPSVVKCRTQCNRTDSNANDDYQAARYGAELRFDGGLQSASAISTLISSLANGGVTCAGSSDIGHGDSNVTSQDRSGGRRSDTNNNYHRNSSNGDSEQQQQQLQQQHQQQQQKYTTVSSNNSAEKSVSVGGVGGEPGRPGGIGEQTPLGRAATDDSYPPSSLYATIKTQGYGTACSSPDHHAGLNCFGRSNAQFHAACSGTNDRSIMEKRNNTLDRLQRLVKKTTSSSSEKQANSGIATPANAGPGATKTERLRELTELLKGNRAPPVPPPRRSKHAHSVERTLDRRNTALSTSSLIDTSFLHGAESNLPESQLLKAKESRSVDIPYRFGEGSGQRMSTPSSPLVEHRQVNLRANVSTSNLEALHELPHASSGAADECKSEVGVLKDDDELFAKLSRPESRTIVGSYTQTIPFRSASFSQVDYSSGKYIRSALGALKNSILKNKDQQQSSVDSNTIPRQYCKIVESARSCSPTELCGSQPVQESQGAQPDDTDVAKLTIKKTELNINLAPLDDYGRYHEVDGKDLASNRNSDIETIVEDPVAEHNENVENEGCVAQQANISVMQASEMVLESLVEEGIPITPTSLSKDDECLQQATTCLIPVPVYDCVVSEWSTARPSEQWIDASTTEYGKFSDCLGSIKEVNENAINDALGPGTDLFSTELSEENYHPEKIVVENPPQIIEPQESVELSEDGCGSDGAADTNEGSNGSVEGMMICTPPVSIICTEPESNEYTTIVDGSAGTHKVSVVMGDGNEVEVVEVRKRHSNNEDMGDTQNCRLSNDVDEKRRLESRKSRRKGIYIQWPAIDGNNELESDHNDNGVTTGEEGNVSWNPQQLGQVNEKDSSLDLSGDSFTDLSGKDTIEYGKERENAVHSPERYLLDPTTPDSDPGKPIWPKSNRRQSLTYQSSDEKDDTLPAPALPVRTLKTLLLRSDSVSDNESDRASSRDRTSASPAPGGGDSDLRRYSKRPLRGPYGQMLEAEMKKPTSKVQYSEILEELTRNEGHNTNANAPRSRGTGSQSMDETNDRHAAKAGSKPRKTSANLPVPTHVRTASSPSKLSDSSSSHSASPSKRYLSNIEQRSTDSDKSEKSMVSGGKLESKKFSLDSHLADKSLRRGGSDVHEKPNKQRSGSSASDKQQKRSLDEIRLSQNSRTPSERSFTLLSTPETPKGLAASPELLAELLKGSSEKLVTEQLTSSGGNSGGNGSNALPSAVLNCLDTRTHVVVELFNTEKSYVESLQTIVLKYLNQLKSPENSGLVDAQTVDEIFFMVPAILNIHERFLEELRRRLDSWDKMQMIGDAFVDVFSRPVILDTYTAFVNNWNRAKDAIRSARQKCPAFARFLEAMAREHKGKLSLDNLLIKPVQKFPNYELIFTRLIKHTDVTHPDQKPLQEALKLVHDILIFLNCKEKEALENGQRETALRELEGVIEGMNDLVTPERAFLLFDLVSMPSGQVTRKERGFFLFNDLLVITSIKRRSGTIRKTNMTCPGSVASTLDTNKYKYLTKISLDDLEIVKSKDENVRRIMKEIEHLSEDSSKLIEISDKAASLRCPHGALEEAIRELQREVQRQLAERQTNDAQLNVLELTWNTSNGIQNMTVVFSKPEKRTQWEEIFAEAKQKLANSLERCQIPDFFVSVPIRKTRAGLQFTCASPTLGVQKDVWVCNSDGYVGQVCVLSLVPEPSVTSCNGVCNARILCVSSVPANEERASNSSLMNVNISIVDATVNSAPCRQNNSVANSPSKSAERKGSFKSTDGSTRRSVTNNESNIQLDSGSSSEDSDAESQPERVVGSGQSCATSLTPNHRQQDSTASTNVVDESENQQSTMWLGTEDGCIHVYNCTDNIRIKKNKIKIPHVSAVYSILYLDNRVFVSLANGDICVYSRDRNGWNVASPLTVTVGTVTNPVVKLLNVHGKLWCAIQGTIKVLNTKTLQIDSQIQISNDSKPITNMTVLNDYVWISVQNSAHIKCCHHESFEIIFEVNLAPSVNKMLSNCDDIIRQHKAACLRVTSLLACKDLIWVGTSAGVLLTIAAHNVAKGSSLPAVTGLPHGHTGHVRFLTFVESPDSDADLVQEGSVSSAGAQNSAGSGKAGKASLQDLLVISGGDGYEDFRSAGNNTMSEVAGREDSTNHLLLWKV</sequence>
<feature type="compositionally biased region" description="Basic and acidic residues" evidence="3">
    <location>
        <begin position="275"/>
        <end position="292"/>
    </location>
</feature>
<evidence type="ECO:0000256" key="3">
    <source>
        <dbReference type="SAM" id="MobiDB-lite"/>
    </source>
</evidence>
<feature type="compositionally biased region" description="Polar residues" evidence="3">
    <location>
        <begin position="2039"/>
        <end position="2058"/>
    </location>
</feature>
<dbReference type="InterPro" id="IPR000219">
    <property type="entry name" value="DH_dom"/>
</dbReference>
<feature type="compositionally biased region" description="Basic and acidic residues" evidence="3">
    <location>
        <begin position="1749"/>
        <end position="1771"/>
    </location>
</feature>
<feature type="compositionally biased region" description="Low complexity" evidence="3">
    <location>
        <begin position="1944"/>
        <end position="1963"/>
    </location>
</feature>
<feature type="compositionally biased region" description="Low complexity" evidence="3">
    <location>
        <begin position="2963"/>
        <end position="2979"/>
    </location>
</feature>
<feature type="compositionally biased region" description="Polar residues" evidence="3">
    <location>
        <begin position="976"/>
        <end position="990"/>
    </location>
</feature>
<dbReference type="GO" id="GO:0005085">
    <property type="term" value="F:guanyl-nucleotide exchange factor activity"/>
    <property type="evidence" value="ECO:0007669"/>
    <property type="project" value="UniProtKB-KW"/>
</dbReference>
<feature type="region of interest" description="Disordered" evidence="3">
    <location>
        <begin position="263"/>
        <end position="322"/>
    </location>
</feature>
<dbReference type="SUPFAM" id="SSF50998">
    <property type="entry name" value="Quinoprotein alcohol dehydrogenase-like"/>
    <property type="match status" value="1"/>
</dbReference>
<feature type="region of interest" description="Disordered" evidence="3">
    <location>
        <begin position="1701"/>
        <end position="1811"/>
    </location>
</feature>
<feature type="compositionally biased region" description="Low complexity" evidence="3">
    <location>
        <begin position="237"/>
        <end position="248"/>
    </location>
</feature>
<dbReference type="PANTHER" id="PTHR12877">
    <property type="entry name" value="RHO GUANINE NUCLEOTIDE EXCHANGE FACTOR"/>
    <property type="match status" value="1"/>
</dbReference>
<feature type="region of interest" description="Disordered" evidence="3">
    <location>
        <begin position="952"/>
        <end position="1054"/>
    </location>
</feature>
<accession>A0A4Y0BH68</accession>
<feature type="region of interest" description="Disordered" evidence="3">
    <location>
        <begin position="1823"/>
        <end position="2062"/>
    </location>
</feature>
<feature type="region of interest" description="Disordered" evidence="3">
    <location>
        <begin position="2621"/>
        <end position="2712"/>
    </location>
</feature>
<dbReference type="CDD" id="cd00160">
    <property type="entry name" value="RhoGEF"/>
    <property type="match status" value="1"/>
</dbReference>
<feature type="compositionally biased region" description="Polar residues" evidence="3">
    <location>
        <begin position="1896"/>
        <end position="1914"/>
    </location>
</feature>
<feature type="compositionally biased region" description="Gly residues" evidence="3">
    <location>
        <begin position="1023"/>
        <end position="1036"/>
    </location>
</feature>
<dbReference type="FunFam" id="1.20.900.10:FF:000045">
    <property type="entry name" value="Uncharacterized protein, isoform C"/>
    <property type="match status" value="1"/>
</dbReference>
<feature type="coiled-coil region" evidence="2">
    <location>
        <begin position="2406"/>
        <end position="2471"/>
    </location>
</feature>
<evidence type="ECO:0000256" key="2">
    <source>
        <dbReference type="SAM" id="Coils"/>
    </source>
</evidence>
<dbReference type="PANTHER" id="PTHR12877:SF15">
    <property type="entry name" value="RHO GUANINE NUCLEOTIDE EXCHANGE FACTOR 17"/>
    <property type="match status" value="1"/>
</dbReference>
<dbReference type="InterPro" id="IPR039919">
    <property type="entry name" value="ARHGEF10/ARHGEF17"/>
</dbReference>
<feature type="region of interest" description="Disordered" evidence="3">
    <location>
        <begin position="1115"/>
        <end position="1180"/>
    </location>
</feature>
<keyword evidence="2" id="KW-0175">Coiled coil</keyword>
<feature type="compositionally biased region" description="Basic and acidic residues" evidence="3">
    <location>
        <begin position="1972"/>
        <end position="1981"/>
    </location>
</feature>
<dbReference type="Pfam" id="PF19056">
    <property type="entry name" value="WD40_2"/>
    <property type="match status" value="1"/>
</dbReference>
<dbReference type="STRING" id="62324.A0A4Y0BH68"/>
<organism evidence="5">
    <name type="scientific">Anopheles funestus</name>
    <name type="common">African malaria mosquito</name>
    <dbReference type="NCBI Taxonomy" id="62324"/>
    <lineage>
        <taxon>Eukaryota</taxon>
        <taxon>Metazoa</taxon>
        <taxon>Ecdysozoa</taxon>
        <taxon>Arthropoda</taxon>
        <taxon>Hexapoda</taxon>
        <taxon>Insecta</taxon>
        <taxon>Pterygota</taxon>
        <taxon>Neoptera</taxon>
        <taxon>Endopterygota</taxon>
        <taxon>Diptera</taxon>
        <taxon>Nematocera</taxon>
        <taxon>Culicoidea</taxon>
        <taxon>Culicidae</taxon>
        <taxon>Anophelinae</taxon>
        <taxon>Anopheles</taxon>
    </lineage>
</organism>
<proteinExistence type="predicted"/>
<feature type="compositionally biased region" description="Low complexity" evidence="3">
    <location>
        <begin position="408"/>
        <end position="417"/>
    </location>
</feature>
<reference evidence="5" key="1">
    <citation type="submission" date="2020-05" db="UniProtKB">
        <authorList>
            <consortium name="EnsemblMetazoa"/>
        </authorList>
    </citation>
    <scope>IDENTIFICATION</scope>
    <source>
        <strain evidence="5">FUMOZ</strain>
    </source>
</reference>
<dbReference type="VEuPathDB" id="VectorBase:AFUN019834"/>
<feature type="region of interest" description="Disordered" evidence="3">
    <location>
        <begin position="2960"/>
        <end position="2979"/>
    </location>
</feature>
<dbReference type="VEuPathDB" id="VectorBase:AFUN2_007160"/>
<dbReference type="Gene3D" id="2.30.29.30">
    <property type="entry name" value="Pleckstrin-homology domain (PH domain)/Phosphotyrosine-binding domain (PTB)"/>
    <property type="match status" value="1"/>
</dbReference>
<dbReference type="PROSITE" id="PS50010">
    <property type="entry name" value="DH_2"/>
    <property type="match status" value="1"/>
</dbReference>
<feature type="compositionally biased region" description="Polar residues" evidence="3">
    <location>
        <begin position="162"/>
        <end position="175"/>
    </location>
</feature>
<feature type="compositionally biased region" description="Low complexity" evidence="3">
    <location>
        <begin position="991"/>
        <end position="1005"/>
    </location>
</feature>
<evidence type="ECO:0000259" key="4">
    <source>
        <dbReference type="PROSITE" id="PS50010"/>
    </source>
</evidence>
<dbReference type="Pfam" id="PF00621">
    <property type="entry name" value="RhoGEF"/>
    <property type="match status" value="1"/>
</dbReference>
<feature type="region of interest" description="Disordered" evidence="3">
    <location>
        <begin position="1580"/>
        <end position="1601"/>
    </location>
</feature>
<dbReference type="InterPro" id="IPR035899">
    <property type="entry name" value="DBL_dom_sf"/>
</dbReference>
<feature type="compositionally biased region" description="Polar residues" evidence="3">
    <location>
        <begin position="1116"/>
        <end position="1130"/>
    </location>
</feature>
<feature type="compositionally biased region" description="Basic and acidic residues" evidence="3">
    <location>
        <begin position="1142"/>
        <end position="1151"/>
    </location>
</feature>
<dbReference type="SMART" id="SM00325">
    <property type="entry name" value="RhoGEF"/>
    <property type="match status" value="1"/>
</dbReference>
<feature type="compositionally biased region" description="Low complexity" evidence="3">
    <location>
        <begin position="484"/>
        <end position="504"/>
    </location>
</feature>
<evidence type="ECO:0000256" key="1">
    <source>
        <dbReference type="ARBA" id="ARBA00022658"/>
    </source>
</evidence>
<feature type="compositionally biased region" description="Polar residues" evidence="3">
    <location>
        <begin position="293"/>
        <end position="304"/>
    </location>
</feature>
<dbReference type="InterPro" id="IPR011993">
    <property type="entry name" value="PH-like_dom_sf"/>
</dbReference>
<dbReference type="GO" id="GO:0030036">
    <property type="term" value="P:actin cytoskeleton organization"/>
    <property type="evidence" value="ECO:0007669"/>
    <property type="project" value="TreeGrafter"/>
</dbReference>